<feature type="domain" description="LptD C-terminal" evidence="2">
    <location>
        <begin position="278"/>
        <end position="637"/>
    </location>
</feature>
<dbReference type="PANTHER" id="PTHR30189:SF1">
    <property type="entry name" value="LPS-ASSEMBLY PROTEIN LPTD"/>
    <property type="match status" value="1"/>
</dbReference>
<accession>A0ABU5NAT3</accession>
<name>A0ABU5NAT3_9RICK</name>
<comment type="subunit">
    <text evidence="1">Component of the lipopolysaccharide transport and assembly complex.</text>
</comment>
<dbReference type="Proteomes" id="UP001291687">
    <property type="component" value="Unassembled WGS sequence"/>
</dbReference>
<keyword evidence="1" id="KW-0732">Signal</keyword>
<comment type="subcellular location">
    <subcellularLocation>
        <location evidence="1">Cell outer membrane</location>
    </subcellularLocation>
</comment>
<organism evidence="3 4">
    <name type="scientific">Candidatus Megaera venefica</name>
    <dbReference type="NCBI Taxonomy" id="2055910"/>
    <lineage>
        <taxon>Bacteria</taxon>
        <taxon>Pseudomonadati</taxon>
        <taxon>Pseudomonadota</taxon>
        <taxon>Alphaproteobacteria</taxon>
        <taxon>Rickettsiales</taxon>
        <taxon>Rickettsiaceae</taxon>
        <taxon>Candidatus Megaera</taxon>
    </lineage>
</organism>
<keyword evidence="1" id="KW-0998">Cell outer membrane</keyword>
<evidence type="ECO:0000313" key="3">
    <source>
        <dbReference type="EMBL" id="MEA0970292.1"/>
    </source>
</evidence>
<dbReference type="HAMAP" id="MF_01411">
    <property type="entry name" value="LPS_assembly_LptD"/>
    <property type="match status" value="1"/>
</dbReference>
<evidence type="ECO:0000313" key="4">
    <source>
        <dbReference type="Proteomes" id="UP001291687"/>
    </source>
</evidence>
<dbReference type="Gene3D" id="2.60.450.10">
    <property type="entry name" value="Lipopolysaccharide (LPS) transport protein A like domain"/>
    <property type="match status" value="1"/>
</dbReference>
<dbReference type="Pfam" id="PF04453">
    <property type="entry name" value="LptD"/>
    <property type="match status" value="1"/>
</dbReference>
<dbReference type="InterPro" id="IPR020889">
    <property type="entry name" value="LipoPS_assembly_LptD"/>
</dbReference>
<comment type="similarity">
    <text evidence="1">Belongs to the LptD family.</text>
</comment>
<dbReference type="PANTHER" id="PTHR30189">
    <property type="entry name" value="LPS-ASSEMBLY PROTEIN"/>
    <property type="match status" value="1"/>
</dbReference>
<dbReference type="EMBL" id="JARJFB010000009">
    <property type="protein sequence ID" value="MEA0970292.1"/>
    <property type="molecule type" value="Genomic_DNA"/>
</dbReference>
<dbReference type="InterPro" id="IPR007543">
    <property type="entry name" value="LptD_C"/>
</dbReference>
<gene>
    <name evidence="1" type="primary">lptD</name>
    <name evidence="3" type="ORF">Megvenef_00250</name>
</gene>
<feature type="chain" id="PRO_5044899872" description="LPS-assembly protein LptD" evidence="1">
    <location>
        <begin position="24"/>
        <end position="705"/>
    </location>
</feature>
<protein>
    <recommendedName>
        <fullName evidence="1">LPS-assembly protein LptD</fullName>
    </recommendedName>
</protein>
<dbReference type="InterPro" id="IPR050218">
    <property type="entry name" value="LptD"/>
</dbReference>
<comment type="function">
    <text evidence="1">Involved in the assembly of lipopolysaccharide (LPS) at the surface of the outer membrane.</text>
</comment>
<evidence type="ECO:0000259" key="2">
    <source>
        <dbReference type="Pfam" id="PF04453"/>
    </source>
</evidence>
<comment type="caution">
    <text evidence="3">The sequence shown here is derived from an EMBL/GenBank/DDBJ whole genome shotgun (WGS) entry which is preliminary data.</text>
</comment>
<proteinExistence type="inferred from homology"/>
<keyword evidence="1" id="KW-0472">Membrane</keyword>
<feature type="signal peptide" evidence="1">
    <location>
        <begin position="1"/>
        <end position="23"/>
    </location>
</feature>
<sequence length="705" mass="81602" precursor="true">MKFFCKLLLAILLLGFMTNFVQASPKKGAIIKAKETNYDANNNTITASGNVFIQMDEYTLHAAVVHYDLDRDIVYAEGNVRIIDQNGQTIYGQKAVFKDKFKKGIIKGFMAKLDNNAVIVSRTAKRIEKNRIILEKSVFTPCEFNCSRNPIWQLSSSKTDIDYDKQKITYRHLFFEVYGVPLIYLPYFSHPSPNAKAQSGILGPQIKRDNFLIPFYFRPKPNIDATISPRLSKNYTIFETEFRHKVRNGYYDILGSFGNPPISKSGGQKTEKSSRPGRYHIFAKGNFVENEVNFGFDIKRTSDKAYLTNYHEIFDHYLTSKVYTNTIDTRDYFSLDGYYFQDLRANEKKRQIPLVFPSVKSKKVYSFNDDETILLNVKSDTIVYQEPKDLGVARTSLDLELMNNLITNNGHMLTYSVANRGDLYWVDFTDKNTLIERQRVWYKNIPEFRTRWRYPLVKSLSDRSSLKVEPTAMLVLGRKFENRFNKFALVDSNKSELSEDNIFHSNRFSGIDYHDYGTRVSYGINSSLMSNHIYIDTFLGQLVHKNNVSKNGNSEYVGNATIDLEDNFEVFYRFRRDKKLRPIRNELGATTWTEKFNATTTFTELHNISNYFAKDDFKLEQEKMSQLNFDANYQLKKDLWLGAGARLDASGNSPKILVRSIKVTYLFDCVSISGTIMDNFLHDSLRGVRKTRTKTFMVGLKVINM</sequence>
<keyword evidence="4" id="KW-1185">Reference proteome</keyword>
<comment type="caution">
    <text evidence="1">Lacks conserved residue(s) required for the propagation of feature annotation.</text>
</comment>
<evidence type="ECO:0000256" key="1">
    <source>
        <dbReference type="HAMAP-Rule" id="MF_01411"/>
    </source>
</evidence>
<reference evidence="3 4" key="1">
    <citation type="submission" date="2023-03" db="EMBL/GenBank/DDBJ databases">
        <title>Host association and intracellularity evolved multiple times independently in the Rickettsiales.</title>
        <authorList>
            <person name="Castelli M."/>
            <person name="Nardi T."/>
            <person name="Gammuto L."/>
            <person name="Bellinzona G."/>
            <person name="Sabaneyeva E."/>
            <person name="Potekhin A."/>
            <person name="Serra V."/>
            <person name="Petroni G."/>
            <person name="Sassera D."/>
        </authorList>
    </citation>
    <scope>NUCLEOTIDE SEQUENCE [LARGE SCALE GENOMIC DNA]</scope>
    <source>
        <strain evidence="3 4">Sr 2-6</strain>
    </source>
</reference>